<gene>
    <name evidence="2" type="ORF">FSB_LOCUS17160</name>
</gene>
<keyword evidence="1" id="KW-0732">Signal</keyword>
<evidence type="ECO:0000256" key="1">
    <source>
        <dbReference type="SAM" id="SignalP"/>
    </source>
</evidence>
<proteinExistence type="predicted"/>
<feature type="signal peptide" evidence="1">
    <location>
        <begin position="1"/>
        <end position="27"/>
    </location>
</feature>
<evidence type="ECO:0000313" key="2">
    <source>
        <dbReference type="EMBL" id="SPC89278.1"/>
    </source>
</evidence>
<evidence type="ECO:0008006" key="3">
    <source>
        <dbReference type="Google" id="ProtNLM"/>
    </source>
</evidence>
<reference evidence="2" key="1">
    <citation type="submission" date="2018-02" db="EMBL/GenBank/DDBJ databases">
        <authorList>
            <person name="Cohen D.B."/>
            <person name="Kent A.D."/>
        </authorList>
    </citation>
    <scope>NUCLEOTIDE SEQUENCE</scope>
</reference>
<dbReference type="EMBL" id="OIVN01001056">
    <property type="protein sequence ID" value="SPC89278.1"/>
    <property type="molecule type" value="Genomic_DNA"/>
</dbReference>
<accession>A0A2N9FPY8</accession>
<organism evidence="2">
    <name type="scientific">Fagus sylvatica</name>
    <name type="common">Beechnut</name>
    <dbReference type="NCBI Taxonomy" id="28930"/>
    <lineage>
        <taxon>Eukaryota</taxon>
        <taxon>Viridiplantae</taxon>
        <taxon>Streptophyta</taxon>
        <taxon>Embryophyta</taxon>
        <taxon>Tracheophyta</taxon>
        <taxon>Spermatophyta</taxon>
        <taxon>Magnoliopsida</taxon>
        <taxon>eudicotyledons</taxon>
        <taxon>Gunneridae</taxon>
        <taxon>Pentapetalae</taxon>
        <taxon>rosids</taxon>
        <taxon>fabids</taxon>
        <taxon>Fagales</taxon>
        <taxon>Fagaceae</taxon>
        <taxon>Fagus</taxon>
    </lineage>
</organism>
<feature type="chain" id="PRO_5014621207" description="Rapid ALkalinization Factor" evidence="1">
    <location>
        <begin position="28"/>
        <end position="107"/>
    </location>
</feature>
<name>A0A2N9FPY8_FAGSY</name>
<protein>
    <recommendedName>
        <fullName evidence="3">Rapid ALkalinization Factor</fullName>
    </recommendedName>
</protein>
<sequence>MGAYNRKGGIYPLAFFVMLILSTYCDGSAVLVESNTTSSCNGSLGECLIDNDLEFLVNPYYESRMLASNNNDPLDRDHEFNPCGGPGEPYCINGCIKRDYYDRQCNT</sequence>
<dbReference type="AlphaFoldDB" id="A0A2N9FPY8"/>